<keyword evidence="5" id="KW-0812">Transmembrane</keyword>
<keyword evidence="5" id="KW-1133">Transmembrane helix</keyword>
<evidence type="ECO:0000313" key="6">
    <source>
        <dbReference type="EMBL" id="RKP17479.1"/>
    </source>
</evidence>
<keyword evidence="3" id="KW-0498">Mitosis</keyword>
<protein>
    <submittedName>
        <fullName evidence="6">Uncharacterized protein</fullName>
    </submittedName>
</protein>
<dbReference type="InterPro" id="IPR024990">
    <property type="entry name" value="Apc1"/>
</dbReference>
<evidence type="ECO:0000256" key="4">
    <source>
        <dbReference type="ARBA" id="ARBA00023306"/>
    </source>
</evidence>
<feature type="transmembrane region" description="Helical" evidence="5">
    <location>
        <begin position="116"/>
        <end position="137"/>
    </location>
</feature>
<dbReference type="InterPro" id="IPR011989">
    <property type="entry name" value="ARM-like"/>
</dbReference>
<feature type="transmembrane region" description="Helical" evidence="5">
    <location>
        <begin position="167"/>
        <end position="184"/>
    </location>
</feature>
<evidence type="ECO:0000256" key="3">
    <source>
        <dbReference type="ARBA" id="ARBA00022776"/>
    </source>
</evidence>
<evidence type="ECO:0000256" key="2">
    <source>
        <dbReference type="ARBA" id="ARBA00022618"/>
    </source>
</evidence>
<evidence type="ECO:0000313" key="7">
    <source>
        <dbReference type="Proteomes" id="UP000281549"/>
    </source>
</evidence>
<sequence>QRTLALPIGRSAINFKTKTIKNREMIKKEPLDYSLVYPTSKIPFQLQEANFAADYFQWPKFHNGVATAFQMIAENKDIESSWIIAHKLKDELNAHHAGFLFGLGLLGYLNLSTVDIYQYMASNVEIVNIGLLIGLSFSKRKTMDNKITKLCSIHIPSFTTIENQTNLASNFVAMSAIVGIGFLFQESGQRRMVEMLLYEIKRNINYDKMMFSTSSTAEINNDVFRGYAECYALSAGFSLGLTLLGLGRNVVGLDDLNIIEELDKCINGGKVSFAKNQNGTLCYKGNGFIHTDITSPAAMMALSFMFMKTNDALVSQILSIPTTAYDLTIIRPDFLLLRVCHHYLVLWDSIKLCPKWLKSQIPNILGKIEEEEELTLENPLTCPFVAILTGLIFISSIKYAGYLNNEWKMFCLETIDKLTRITSTIAVSLSEKVSKIFIKSCINQILLSASLVMAGSGDLDLIRRCRVLHGRIQQDFTYGNHMCVHLALGFLCLSNGTKTLSVSSRESIAHLFISCYPVYPKYPNDNQYHFQILRHLWATVTQDRCLVTKSSGKVVAVEAKINLKNNSSFYKITPFLLPPLDSIRSIELSSPMY</sequence>
<name>A0A4V1IZB5_ROZAC</name>
<dbReference type="GO" id="GO:0051301">
    <property type="term" value="P:cell division"/>
    <property type="evidence" value="ECO:0007669"/>
    <property type="project" value="UniProtKB-KW"/>
</dbReference>
<proteinExistence type="inferred from homology"/>
<dbReference type="Gene3D" id="1.25.10.10">
    <property type="entry name" value="Leucine-rich Repeat Variant"/>
    <property type="match status" value="1"/>
</dbReference>
<keyword evidence="4" id="KW-0131">Cell cycle</keyword>
<keyword evidence="2" id="KW-0132">Cell division</keyword>
<evidence type="ECO:0000256" key="1">
    <source>
        <dbReference type="ARBA" id="ARBA00010547"/>
    </source>
</evidence>
<evidence type="ECO:0000256" key="5">
    <source>
        <dbReference type="SAM" id="Phobius"/>
    </source>
</evidence>
<gene>
    <name evidence="6" type="ORF">ROZALSC1DRAFT_238</name>
</gene>
<dbReference type="GO" id="GO:0031145">
    <property type="term" value="P:anaphase-promoting complex-dependent catabolic process"/>
    <property type="evidence" value="ECO:0007669"/>
    <property type="project" value="TreeGrafter"/>
</dbReference>
<dbReference type="GO" id="GO:0007091">
    <property type="term" value="P:metaphase/anaphase transition of mitotic cell cycle"/>
    <property type="evidence" value="ECO:0007669"/>
    <property type="project" value="TreeGrafter"/>
</dbReference>
<dbReference type="Proteomes" id="UP000281549">
    <property type="component" value="Unassembled WGS sequence"/>
</dbReference>
<dbReference type="GO" id="GO:0070979">
    <property type="term" value="P:protein K11-linked ubiquitination"/>
    <property type="evidence" value="ECO:0007669"/>
    <property type="project" value="TreeGrafter"/>
</dbReference>
<comment type="similarity">
    <text evidence="1">Belongs to the APC1 family.</text>
</comment>
<keyword evidence="5" id="KW-0472">Membrane</keyword>
<dbReference type="GO" id="GO:0060090">
    <property type="term" value="F:molecular adaptor activity"/>
    <property type="evidence" value="ECO:0007669"/>
    <property type="project" value="TreeGrafter"/>
</dbReference>
<dbReference type="PANTHER" id="PTHR12827:SF3">
    <property type="entry name" value="ANAPHASE-PROMOTING COMPLEX SUBUNIT 1"/>
    <property type="match status" value="1"/>
</dbReference>
<organism evidence="6 7">
    <name type="scientific">Rozella allomycis (strain CSF55)</name>
    <dbReference type="NCBI Taxonomy" id="988480"/>
    <lineage>
        <taxon>Eukaryota</taxon>
        <taxon>Fungi</taxon>
        <taxon>Fungi incertae sedis</taxon>
        <taxon>Cryptomycota</taxon>
        <taxon>Cryptomycota incertae sedis</taxon>
        <taxon>Rozella</taxon>
    </lineage>
</organism>
<feature type="non-terminal residue" evidence="6">
    <location>
        <position position="1"/>
    </location>
</feature>
<dbReference type="GO" id="GO:0005680">
    <property type="term" value="C:anaphase-promoting complex"/>
    <property type="evidence" value="ECO:0007669"/>
    <property type="project" value="InterPro"/>
</dbReference>
<dbReference type="EMBL" id="ML005821">
    <property type="protein sequence ID" value="RKP17479.1"/>
    <property type="molecule type" value="Genomic_DNA"/>
</dbReference>
<accession>A0A4V1IZB5</accession>
<feature type="non-terminal residue" evidence="6">
    <location>
        <position position="593"/>
    </location>
</feature>
<dbReference type="PANTHER" id="PTHR12827">
    <property type="entry name" value="MEIOTIC CHECKPOINT REGULATOR TSG24 FAMILY MEMBER"/>
    <property type="match status" value="1"/>
</dbReference>
<reference evidence="7" key="1">
    <citation type="journal article" date="2018" name="Nat. Microbiol.">
        <title>Leveraging single-cell genomics to expand the fungal tree of life.</title>
        <authorList>
            <person name="Ahrendt S.R."/>
            <person name="Quandt C.A."/>
            <person name="Ciobanu D."/>
            <person name="Clum A."/>
            <person name="Salamov A."/>
            <person name="Andreopoulos B."/>
            <person name="Cheng J.F."/>
            <person name="Woyke T."/>
            <person name="Pelin A."/>
            <person name="Henrissat B."/>
            <person name="Reynolds N.K."/>
            <person name="Benny G.L."/>
            <person name="Smith M.E."/>
            <person name="James T.Y."/>
            <person name="Grigoriev I.V."/>
        </authorList>
    </citation>
    <scope>NUCLEOTIDE SEQUENCE [LARGE SCALE GENOMIC DNA]</scope>
    <source>
        <strain evidence="7">CSF55</strain>
    </source>
</reference>
<feature type="transmembrane region" description="Helical" evidence="5">
    <location>
        <begin position="92"/>
        <end position="110"/>
    </location>
</feature>
<dbReference type="AlphaFoldDB" id="A0A4V1IZB5"/>